<sequence length="415" mass="47721">MSRNNNNRRFGLIAGPSGPDQDRFIEQLKNAIISEGRIEGQNLTFKQYPDHNCVSIEATTYEEQKAIAELSGKININGTNILFSITHLDDLNQYFENFKNVVPKAIRGDKTDLSMLFKRFNGFKFSCNFPQAMSSLLFYTGLYALSHNNNITIINLAKNNMTNYNGMRLIGSYFPSLKIIFIGGNKFKSGEGKPPFLGDFDLRDEIPPLEIQQESDHSDSDSESAEETKKQEVYVDPPPMINFEYIEEKKVMSTIDFDECYHNDDYVTKSQLRVFLIPFLRCLSDNPQNASNYYTDTAVLSLLTLKPKKKPETPLSLYDIIATDITRGVARYWRGSEITEGLKEIFPIGFKHKISYLVTHQIHDELYSIVFHGACIGKECFPFYYDRTLTLKKENNVYFVCNDCITLRDEKRLKE</sequence>
<feature type="compositionally biased region" description="Basic and acidic residues" evidence="1">
    <location>
        <begin position="214"/>
        <end position="231"/>
    </location>
</feature>
<dbReference type="AlphaFoldDB" id="A2D832"/>
<dbReference type="RefSeq" id="XP_001584451.1">
    <property type="nucleotide sequence ID" value="XM_001584401.1"/>
</dbReference>
<organism evidence="2 3">
    <name type="scientific">Trichomonas vaginalis (strain ATCC PRA-98 / G3)</name>
    <dbReference type="NCBI Taxonomy" id="412133"/>
    <lineage>
        <taxon>Eukaryota</taxon>
        <taxon>Metamonada</taxon>
        <taxon>Parabasalia</taxon>
        <taxon>Trichomonadida</taxon>
        <taxon>Trichomonadidae</taxon>
        <taxon>Trichomonas</taxon>
    </lineage>
</organism>
<evidence type="ECO:0000256" key="1">
    <source>
        <dbReference type="SAM" id="MobiDB-lite"/>
    </source>
</evidence>
<evidence type="ECO:0000313" key="2">
    <source>
        <dbReference type="EMBL" id="EAY23465.1"/>
    </source>
</evidence>
<dbReference type="Proteomes" id="UP000001542">
    <property type="component" value="Unassembled WGS sequence"/>
</dbReference>
<dbReference type="VEuPathDB" id="TrichDB:TVAGG3_1046120"/>
<evidence type="ECO:0000313" key="3">
    <source>
        <dbReference type="Proteomes" id="UP000001542"/>
    </source>
</evidence>
<gene>
    <name evidence="2" type="ORF">TVAG_071290</name>
</gene>
<accession>A2D832</accession>
<feature type="region of interest" description="Disordered" evidence="1">
    <location>
        <begin position="210"/>
        <end position="231"/>
    </location>
</feature>
<keyword evidence="3" id="KW-1185">Reference proteome</keyword>
<reference evidence="2" key="2">
    <citation type="journal article" date="2007" name="Science">
        <title>Draft genome sequence of the sexually transmitted pathogen Trichomonas vaginalis.</title>
        <authorList>
            <person name="Carlton J.M."/>
            <person name="Hirt R.P."/>
            <person name="Silva J.C."/>
            <person name="Delcher A.L."/>
            <person name="Schatz M."/>
            <person name="Zhao Q."/>
            <person name="Wortman J.R."/>
            <person name="Bidwell S.L."/>
            <person name="Alsmark U.C.M."/>
            <person name="Besteiro S."/>
            <person name="Sicheritz-Ponten T."/>
            <person name="Noel C.J."/>
            <person name="Dacks J.B."/>
            <person name="Foster P.G."/>
            <person name="Simillion C."/>
            <person name="Van de Peer Y."/>
            <person name="Miranda-Saavedra D."/>
            <person name="Barton G.J."/>
            <person name="Westrop G.D."/>
            <person name="Mueller S."/>
            <person name="Dessi D."/>
            <person name="Fiori P.L."/>
            <person name="Ren Q."/>
            <person name="Paulsen I."/>
            <person name="Zhang H."/>
            <person name="Bastida-Corcuera F.D."/>
            <person name="Simoes-Barbosa A."/>
            <person name="Brown M.T."/>
            <person name="Hayes R.D."/>
            <person name="Mukherjee M."/>
            <person name="Okumura C.Y."/>
            <person name="Schneider R."/>
            <person name="Smith A.J."/>
            <person name="Vanacova S."/>
            <person name="Villalvazo M."/>
            <person name="Haas B.J."/>
            <person name="Pertea M."/>
            <person name="Feldblyum T.V."/>
            <person name="Utterback T.R."/>
            <person name="Shu C.L."/>
            <person name="Osoegawa K."/>
            <person name="de Jong P.J."/>
            <person name="Hrdy I."/>
            <person name="Horvathova L."/>
            <person name="Zubacova Z."/>
            <person name="Dolezal P."/>
            <person name="Malik S.B."/>
            <person name="Logsdon J.M. Jr."/>
            <person name="Henze K."/>
            <person name="Gupta A."/>
            <person name="Wang C.C."/>
            <person name="Dunne R.L."/>
            <person name="Upcroft J.A."/>
            <person name="Upcroft P."/>
            <person name="White O."/>
            <person name="Salzberg S.L."/>
            <person name="Tang P."/>
            <person name="Chiu C.-H."/>
            <person name="Lee Y.-S."/>
            <person name="Embley T.M."/>
            <person name="Coombs G.H."/>
            <person name="Mottram J.C."/>
            <person name="Tachezy J."/>
            <person name="Fraser-Liggett C.M."/>
            <person name="Johnson P.J."/>
        </authorList>
    </citation>
    <scope>NUCLEOTIDE SEQUENCE [LARGE SCALE GENOMIC DNA]</scope>
    <source>
        <strain evidence="2">G3</strain>
    </source>
</reference>
<protein>
    <submittedName>
        <fullName evidence="2">Uncharacterized protein</fullName>
    </submittedName>
</protein>
<name>A2D832_TRIV3</name>
<dbReference type="EMBL" id="DS113178">
    <property type="protein sequence ID" value="EAY23465.1"/>
    <property type="molecule type" value="Genomic_DNA"/>
</dbReference>
<dbReference type="KEGG" id="tva:5469029"/>
<dbReference type="VEuPathDB" id="TrichDB:TVAG_071290"/>
<dbReference type="Gene3D" id="3.10.450.50">
    <property type="match status" value="1"/>
</dbReference>
<dbReference type="InParanoid" id="A2D832"/>
<dbReference type="InterPro" id="IPR032710">
    <property type="entry name" value="NTF2-like_dom_sf"/>
</dbReference>
<dbReference type="SUPFAM" id="SSF54427">
    <property type="entry name" value="NTF2-like"/>
    <property type="match status" value="1"/>
</dbReference>
<proteinExistence type="predicted"/>
<reference evidence="2" key="1">
    <citation type="submission" date="2006-10" db="EMBL/GenBank/DDBJ databases">
        <authorList>
            <person name="Amadeo P."/>
            <person name="Zhao Q."/>
            <person name="Wortman J."/>
            <person name="Fraser-Liggett C."/>
            <person name="Carlton J."/>
        </authorList>
    </citation>
    <scope>NUCLEOTIDE SEQUENCE</scope>
    <source>
        <strain evidence="2">G3</strain>
    </source>
</reference>